<protein>
    <submittedName>
        <fullName evidence="1">Uncharacterized protein</fullName>
    </submittedName>
</protein>
<sequence length="71" mass="7626">MRSMLRTTLGLSETETTELRVLSVLIPVLCLINCRHCTTQPTPGSSSPKMLPSPTGPCQTAAWSLVWAPAS</sequence>
<dbReference type="EMBL" id="CM055742">
    <property type="protein sequence ID" value="KAJ8001083.1"/>
    <property type="molecule type" value="Genomic_DNA"/>
</dbReference>
<name>A0ACC2GBV1_DALPE</name>
<evidence type="ECO:0000313" key="1">
    <source>
        <dbReference type="EMBL" id="KAJ8001083.1"/>
    </source>
</evidence>
<evidence type="ECO:0000313" key="2">
    <source>
        <dbReference type="Proteomes" id="UP001157502"/>
    </source>
</evidence>
<reference evidence="1" key="1">
    <citation type="submission" date="2021-05" db="EMBL/GenBank/DDBJ databases">
        <authorList>
            <person name="Pan Q."/>
            <person name="Jouanno E."/>
            <person name="Zahm M."/>
            <person name="Klopp C."/>
            <person name="Cabau C."/>
            <person name="Louis A."/>
            <person name="Berthelot C."/>
            <person name="Parey E."/>
            <person name="Roest Crollius H."/>
            <person name="Montfort J."/>
            <person name="Robinson-Rechavi M."/>
            <person name="Bouchez O."/>
            <person name="Lampietro C."/>
            <person name="Lopez Roques C."/>
            <person name="Donnadieu C."/>
            <person name="Postlethwait J."/>
            <person name="Bobe J."/>
            <person name="Dillon D."/>
            <person name="Chandos A."/>
            <person name="von Hippel F."/>
            <person name="Guiguen Y."/>
        </authorList>
    </citation>
    <scope>NUCLEOTIDE SEQUENCE</scope>
    <source>
        <strain evidence="1">YG-Jan2019</strain>
    </source>
</reference>
<organism evidence="1 2">
    <name type="scientific">Dallia pectoralis</name>
    <name type="common">Alaska blackfish</name>
    <dbReference type="NCBI Taxonomy" id="75939"/>
    <lineage>
        <taxon>Eukaryota</taxon>
        <taxon>Metazoa</taxon>
        <taxon>Chordata</taxon>
        <taxon>Craniata</taxon>
        <taxon>Vertebrata</taxon>
        <taxon>Euteleostomi</taxon>
        <taxon>Actinopterygii</taxon>
        <taxon>Neopterygii</taxon>
        <taxon>Teleostei</taxon>
        <taxon>Protacanthopterygii</taxon>
        <taxon>Esociformes</taxon>
        <taxon>Umbridae</taxon>
        <taxon>Dallia</taxon>
    </lineage>
</organism>
<gene>
    <name evidence="1" type="ORF">DPEC_G00187530</name>
</gene>
<comment type="caution">
    <text evidence="1">The sequence shown here is derived from an EMBL/GenBank/DDBJ whole genome shotgun (WGS) entry which is preliminary data.</text>
</comment>
<proteinExistence type="predicted"/>
<dbReference type="Proteomes" id="UP001157502">
    <property type="component" value="Chromosome 15"/>
</dbReference>
<keyword evidence="2" id="KW-1185">Reference proteome</keyword>
<accession>A0ACC2GBV1</accession>